<evidence type="ECO:0008006" key="3">
    <source>
        <dbReference type="Google" id="ProtNLM"/>
    </source>
</evidence>
<dbReference type="AlphaFoldDB" id="A0A0R1UUB0"/>
<comment type="caution">
    <text evidence="1">The sequence shown here is derived from an EMBL/GenBank/DDBJ whole genome shotgun (WGS) entry which is preliminary data.</text>
</comment>
<dbReference type="OrthoDB" id="1550566at2"/>
<organism evidence="1 2">
    <name type="scientific">Limosilactobacillus equigenerosi DSM 18793 = JCM 14505</name>
    <dbReference type="NCBI Taxonomy" id="1423742"/>
    <lineage>
        <taxon>Bacteria</taxon>
        <taxon>Bacillati</taxon>
        <taxon>Bacillota</taxon>
        <taxon>Bacilli</taxon>
        <taxon>Lactobacillales</taxon>
        <taxon>Lactobacillaceae</taxon>
        <taxon>Limosilactobacillus</taxon>
    </lineage>
</organism>
<dbReference type="RefSeq" id="WP_056995535.1">
    <property type="nucleotide sequence ID" value="NZ_AZGC01000026.1"/>
</dbReference>
<protein>
    <recommendedName>
        <fullName evidence="3">ATPase domain-containing protein</fullName>
    </recommendedName>
</protein>
<evidence type="ECO:0000313" key="2">
    <source>
        <dbReference type="Proteomes" id="UP000051084"/>
    </source>
</evidence>
<reference evidence="1 2" key="1">
    <citation type="journal article" date="2015" name="Genome Announc.">
        <title>Expanding the biotechnology potential of lactobacilli through comparative genomics of 213 strains and associated genera.</title>
        <authorList>
            <person name="Sun Z."/>
            <person name="Harris H.M."/>
            <person name="McCann A."/>
            <person name="Guo C."/>
            <person name="Argimon S."/>
            <person name="Zhang W."/>
            <person name="Yang X."/>
            <person name="Jeffery I.B."/>
            <person name="Cooney J.C."/>
            <person name="Kagawa T.F."/>
            <person name="Liu W."/>
            <person name="Song Y."/>
            <person name="Salvetti E."/>
            <person name="Wrobel A."/>
            <person name="Rasinkangas P."/>
            <person name="Parkhill J."/>
            <person name="Rea M.C."/>
            <person name="O'Sullivan O."/>
            <person name="Ritari J."/>
            <person name="Douillard F.P."/>
            <person name="Paul Ross R."/>
            <person name="Yang R."/>
            <person name="Briner A.E."/>
            <person name="Felis G.E."/>
            <person name="de Vos W.M."/>
            <person name="Barrangou R."/>
            <person name="Klaenhammer T.R."/>
            <person name="Caufield P.W."/>
            <person name="Cui Y."/>
            <person name="Zhang H."/>
            <person name="O'Toole P.W."/>
        </authorList>
    </citation>
    <scope>NUCLEOTIDE SEQUENCE [LARGE SCALE GENOMIC DNA]</scope>
    <source>
        <strain evidence="1 2">DSM 18793</strain>
    </source>
</reference>
<dbReference type="Proteomes" id="UP000051084">
    <property type="component" value="Unassembled WGS sequence"/>
</dbReference>
<dbReference type="STRING" id="417373.GCA_001570685_00141"/>
<dbReference type="Gene3D" id="3.40.50.300">
    <property type="entry name" value="P-loop containing nucleotide triphosphate hydrolases"/>
    <property type="match status" value="1"/>
</dbReference>
<name>A0A0R1UUB0_9LACO</name>
<keyword evidence="2" id="KW-1185">Reference proteome</keyword>
<dbReference type="PATRIC" id="fig|1423742.4.peg.1148"/>
<gene>
    <name evidence="1" type="ORF">FC21_GL001106</name>
</gene>
<proteinExistence type="predicted"/>
<dbReference type="Pfam" id="PF10236">
    <property type="entry name" value="DAP3"/>
    <property type="match status" value="1"/>
</dbReference>
<sequence>MSSNPFSLSFGKKPVEYIERFDLKQTVLTDLMSANPTSNVFMFTGVRGSGKTVMLTQISRELATEDDWIVVGLNPTRDMLTSLSAKLYAKQPVYALLENAEIDLSAFGFGLKIKNQPPVVDIETVLEMMFEKLAQAGKRVLITVDDVSNRLTVQQFISAFQMFIRDEAPLYLLMTGLYENVSDLQNSKDLTFLYRAPKYYMTPLNLGAMAHSYQTSLQVTPALAQEMANLTMGYPFAYQVLGYLVFQTQATSIATVLPQFDQIMQELVYEKIWSELSGNDRKVITVIAQGESRVKDIRTKVGFDSSKMSVYRKRLLEKGIVVSNEYGHLILALPRFGEIVR</sequence>
<accession>A0A0R1UUB0</accession>
<evidence type="ECO:0000313" key="1">
    <source>
        <dbReference type="EMBL" id="KRL95059.1"/>
    </source>
</evidence>
<dbReference type="EMBL" id="AZGC01000026">
    <property type="protein sequence ID" value="KRL95059.1"/>
    <property type="molecule type" value="Genomic_DNA"/>
</dbReference>
<dbReference type="InterPro" id="IPR019368">
    <property type="entry name" value="Ribosomal_mS29"/>
</dbReference>
<dbReference type="SUPFAM" id="SSF52540">
    <property type="entry name" value="P-loop containing nucleoside triphosphate hydrolases"/>
    <property type="match status" value="1"/>
</dbReference>
<dbReference type="InterPro" id="IPR027417">
    <property type="entry name" value="P-loop_NTPase"/>
</dbReference>